<keyword evidence="2" id="KW-0378">Hydrolase</keyword>
<dbReference type="Pfam" id="PF00884">
    <property type="entry name" value="Sulfatase"/>
    <property type="match status" value="1"/>
</dbReference>
<dbReference type="AlphaFoldDB" id="A0A934RZ97"/>
<reference evidence="2" key="1">
    <citation type="submission" date="2021-01" db="EMBL/GenBank/DDBJ databases">
        <title>Modified the classification status of verrucomicrobia.</title>
        <authorList>
            <person name="Feng X."/>
        </authorList>
    </citation>
    <scope>NUCLEOTIDE SEQUENCE</scope>
    <source>
        <strain evidence="2">KCTC 13126</strain>
    </source>
</reference>
<dbReference type="InterPro" id="IPR051849">
    <property type="entry name" value="GAG-degrading_sulfatase"/>
</dbReference>
<dbReference type="Proteomes" id="UP000617628">
    <property type="component" value="Unassembled WGS sequence"/>
</dbReference>
<protein>
    <submittedName>
        <fullName evidence="2">Sulfatase-like hydrolase/transferase</fullName>
    </submittedName>
</protein>
<name>A0A934RZ97_9BACT</name>
<feature type="domain" description="Sulfatase N-terminal" evidence="1">
    <location>
        <begin position="44"/>
        <end position="383"/>
    </location>
</feature>
<dbReference type="GO" id="GO:0015024">
    <property type="term" value="F:glucuronate-2-sulfatase activity"/>
    <property type="evidence" value="ECO:0007669"/>
    <property type="project" value="TreeGrafter"/>
</dbReference>
<dbReference type="SUPFAM" id="SSF53649">
    <property type="entry name" value="Alkaline phosphatase-like"/>
    <property type="match status" value="1"/>
</dbReference>
<keyword evidence="3" id="KW-1185">Reference proteome</keyword>
<dbReference type="RefSeq" id="WP_200359394.1">
    <property type="nucleotide sequence ID" value="NZ_JAENIL010000088.1"/>
</dbReference>
<dbReference type="PROSITE" id="PS51318">
    <property type="entry name" value="TAT"/>
    <property type="match status" value="1"/>
</dbReference>
<comment type="caution">
    <text evidence="2">The sequence shown here is derived from an EMBL/GenBank/DDBJ whole genome shotgun (WGS) entry which is preliminary data.</text>
</comment>
<organism evidence="2 3">
    <name type="scientific">Pelagicoccus mobilis</name>
    <dbReference type="NCBI Taxonomy" id="415221"/>
    <lineage>
        <taxon>Bacteria</taxon>
        <taxon>Pseudomonadati</taxon>
        <taxon>Verrucomicrobiota</taxon>
        <taxon>Opitutia</taxon>
        <taxon>Puniceicoccales</taxon>
        <taxon>Pelagicoccaceae</taxon>
        <taxon>Pelagicoccus</taxon>
    </lineage>
</organism>
<dbReference type="InterPro" id="IPR006311">
    <property type="entry name" value="TAT_signal"/>
</dbReference>
<proteinExistence type="predicted"/>
<dbReference type="PANTHER" id="PTHR46615:SF1">
    <property type="entry name" value="ARYLSULFATASE K"/>
    <property type="match status" value="1"/>
</dbReference>
<dbReference type="PANTHER" id="PTHR46615">
    <property type="entry name" value="ARYLSULFATASE K"/>
    <property type="match status" value="1"/>
</dbReference>
<dbReference type="InterPro" id="IPR017850">
    <property type="entry name" value="Alkaline_phosphatase_core_sf"/>
</dbReference>
<evidence type="ECO:0000259" key="1">
    <source>
        <dbReference type="Pfam" id="PF00884"/>
    </source>
</evidence>
<evidence type="ECO:0000313" key="2">
    <source>
        <dbReference type="EMBL" id="MBK1880435.1"/>
    </source>
</evidence>
<evidence type="ECO:0000313" key="3">
    <source>
        <dbReference type="Proteomes" id="UP000617628"/>
    </source>
</evidence>
<accession>A0A934RZ97</accession>
<sequence length="487" mass="54621">MTAQKNIDRPIDRRDFLKSATLGMGAMAAVSAMGKGAGTASKKPNVVFIMTDQQHYKMMSCMGDDYIKTPNMDKLANMGYRFNKAYCSNPVCMASRFTLLTSHQASVVGLKGNAGKRFNSFHDEESLRDVLAKGSLGSAFTQAGYDTLYSGKTHLYGSKDASRYGFTTFDSDDPYEGPAIYAEKVFRERAASTNENPFLLFLSFMNPHDICYKAGNEEGLLDTLPPEKAAETRRFLAYKEGLTKEEFAQQVPPPPSNLAPIAGETRGMIRKAKSGREWGEEEWDTYRWMYYRLTESVDALVGRVLTALEKSGLQDDTIIVFTSDHGDMNGAHRLVFKNVLFEEAQRIPFIFAGKGIKKNVADDETLACNGFDLIPTLCDLVDIECPEGIKENGISLKPHLMEEGTKNSRKYLITECLNGFQIHDGRYKYTVYETKGNPEFLVDLVADPGEEQNFLTHPEYQETKTKLKRILMADIKERGFYPLATDK</sequence>
<dbReference type="InterPro" id="IPR000917">
    <property type="entry name" value="Sulfatase_N"/>
</dbReference>
<dbReference type="GO" id="GO:0004065">
    <property type="term" value="F:arylsulfatase activity"/>
    <property type="evidence" value="ECO:0007669"/>
    <property type="project" value="TreeGrafter"/>
</dbReference>
<dbReference type="Gene3D" id="3.40.720.10">
    <property type="entry name" value="Alkaline Phosphatase, subunit A"/>
    <property type="match status" value="1"/>
</dbReference>
<gene>
    <name evidence="2" type="ORF">JIN87_26350</name>
</gene>
<dbReference type="EMBL" id="JAENIL010000088">
    <property type="protein sequence ID" value="MBK1880435.1"/>
    <property type="molecule type" value="Genomic_DNA"/>
</dbReference>